<proteinExistence type="inferred from homology"/>
<dbReference type="SUPFAM" id="SSF111331">
    <property type="entry name" value="NAD kinase/diacylglycerol kinase-like"/>
    <property type="match status" value="1"/>
</dbReference>
<evidence type="ECO:0000256" key="6">
    <source>
        <dbReference type="ARBA" id="ARBA00022741"/>
    </source>
</evidence>
<dbReference type="EMBL" id="CP147251">
    <property type="protein sequence ID" value="WYJ77020.1"/>
    <property type="molecule type" value="Genomic_DNA"/>
</dbReference>
<dbReference type="Pfam" id="PF00781">
    <property type="entry name" value="DAGK_cat"/>
    <property type="match status" value="1"/>
</dbReference>
<accession>A0ABZ2SMZ6</accession>
<keyword evidence="10" id="KW-0443">Lipid metabolism</keyword>
<evidence type="ECO:0000256" key="10">
    <source>
        <dbReference type="ARBA" id="ARBA00023098"/>
    </source>
</evidence>
<keyword evidence="11" id="KW-0594">Phospholipid biosynthesis</keyword>
<keyword evidence="7" id="KW-0418">Kinase</keyword>
<dbReference type="InterPro" id="IPR017438">
    <property type="entry name" value="ATP-NAD_kinase_N"/>
</dbReference>
<evidence type="ECO:0000256" key="8">
    <source>
        <dbReference type="ARBA" id="ARBA00022840"/>
    </source>
</evidence>
<dbReference type="NCBIfam" id="TIGR00147">
    <property type="entry name" value="YegS/Rv2252/BmrU family lipid kinase"/>
    <property type="match status" value="1"/>
</dbReference>
<dbReference type="InterPro" id="IPR005218">
    <property type="entry name" value="Diacylglycerol/lipid_kinase"/>
</dbReference>
<dbReference type="PANTHER" id="PTHR12358">
    <property type="entry name" value="SPHINGOSINE KINASE"/>
    <property type="match status" value="1"/>
</dbReference>
<organism evidence="14 15">
    <name type="scientific">Candidatus Enterococcus lowellii</name>
    <dbReference type="NCBI Taxonomy" id="2230877"/>
    <lineage>
        <taxon>Bacteria</taxon>
        <taxon>Bacillati</taxon>
        <taxon>Bacillota</taxon>
        <taxon>Bacilli</taxon>
        <taxon>Lactobacillales</taxon>
        <taxon>Enterococcaceae</taxon>
        <taxon>Enterococcus</taxon>
    </lineage>
</organism>
<dbReference type="InterPro" id="IPR016064">
    <property type="entry name" value="NAD/diacylglycerol_kinase_sf"/>
</dbReference>
<comment type="similarity">
    <text evidence="2">Belongs to the diacylglycerol/lipid kinase family.</text>
</comment>
<evidence type="ECO:0000256" key="1">
    <source>
        <dbReference type="ARBA" id="ARBA00001946"/>
    </source>
</evidence>
<keyword evidence="5" id="KW-0479">Metal-binding</keyword>
<keyword evidence="4" id="KW-0808">Transferase</keyword>
<gene>
    <name evidence="14" type="ORF">DOK78_001658</name>
</gene>
<evidence type="ECO:0000256" key="12">
    <source>
        <dbReference type="ARBA" id="ARBA00023264"/>
    </source>
</evidence>
<evidence type="ECO:0000256" key="11">
    <source>
        <dbReference type="ARBA" id="ARBA00023209"/>
    </source>
</evidence>
<dbReference type="PANTHER" id="PTHR12358:SF106">
    <property type="entry name" value="LIPID KINASE YEGS"/>
    <property type="match status" value="1"/>
</dbReference>
<reference evidence="14 15" key="1">
    <citation type="submission" date="2024-03" db="EMBL/GenBank/DDBJ databases">
        <title>The Genome Sequence of Enterococcus sp. DIV2402.</title>
        <authorList>
            <consortium name="The Broad Institute Genomics Platform"/>
            <consortium name="The Broad Institute Microbial Omics Core"/>
            <consortium name="The Broad Institute Genomic Center for Infectious Diseases"/>
            <person name="Earl A."/>
            <person name="Manson A."/>
            <person name="Gilmore M."/>
            <person name="Schwartman J."/>
            <person name="Shea T."/>
            <person name="Abouelleil A."/>
            <person name="Cao P."/>
            <person name="Chapman S."/>
            <person name="Cusick C."/>
            <person name="Young S."/>
            <person name="Neafsey D."/>
            <person name="Nusbaum C."/>
            <person name="Birren B."/>
        </authorList>
    </citation>
    <scope>NUCLEOTIDE SEQUENCE [LARGE SCALE GENOMIC DNA]</scope>
    <source>
        <strain evidence="14 15">DIV2402</strain>
    </source>
</reference>
<dbReference type="PROSITE" id="PS50146">
    <property type="entry name" value="DAGK"/>
    <property type="match status" value="1"/>
</dbReference>
<dbReference type="InterPro" id="IPR045540">
    <property type="entry name" value="YegS/DAGK_C"/>
</dbReference>
<evidence type="ECO:0000256" key="2">
    <source>
        <dbReference type="ARBA" id="ARBA00005983"/>
    </source>
</evidence>
<sequence length="300" mass="33960">MKIMVIYNDTSGKNEGEQIANNFKNFVKNNKDVKKIIFQVTNPDVDEKKILQSAKDHQIDTLVVIGGDGTVHHVVRMFQETIDQYQVGLIPGGTVNNLARVLAIPLEQDEAFNVIINQHTRKIDYAKVNDDVMISTMTVGILADTASKVSQEEKQKYGPLAFTKRFFRILFKRRKYPLSIQTEDDFWQGKAHLVTITMTNSVGGFTQFDASATPDDGQMHVTIIPKLQFFRFIYNIPRIFKGEFHKIPGVTYFSAKEATLTPLTDEKKIVTRTDGDPTDDLPVHLQAIHQKLAVFTPSTK</sequence>
<dbReference type="InterPro" id="IPR050187">
    <property type="entry name" value="Lipid_Phosphate_FormReg"/>
</dbReference>
<evidence type="ECO:0000256" key="7">
    <source>
        <dbReference type="ARBA" id="ARBA00022777"/>
    </source>
</evidence>
<evidence type="ECO:0000259" key="13">
    <source>
        <dbReference type="PROSITE" id="PS50146"/>
    </source>
</evidence>
<name>A0ABZ2SMZ6_9ENTE</name>
<dbReference type="Gene3D" id="2.60.200.40">
    <property type="match status" value="1"/>
</dbReference>
<evidence type="ECO:0000256" key="5">
    <source>
        <dbReference type="ARBA" id="ARBA00022723"/>
    </source>
</evidence>
<evidence type="ECO:0000256" key="9">
    <source>
        <dbReference type="ARBA" id="ARBA00022842"/>
    </source>
</evidence>
<dbReference type="Gene3D" id="3.40.50.10330">
    <property type="entry name" value="Probable inorganic polyphosphate/atp-NAD kinase, domain 1"/>
    <property type="match status" value="1"/>
</dbReference>
<evidence type="ECO:0000256" key="4">
    <source>
        <dbReference type="ARBA" id="ARBA00022679"/>
    </source>
</evidence>
<evidence type="ECO:0000256" key="3">
    <source>
        <dbReference type="ARBA" id="ARBA00022516"/>
    </source>
</evidence>
<keyword evidence="12" id="KW-1208">Phospholipid metabolism</keyword>
<evidence type="ECO:0000313" key="15">
    <source>
        <dbReference type="Proteomes" id="UP000664701"/>
    </source>
</evidence>
<keyword evidence="6" id="KW-0547">Nucleotide-binding</keyword>
<dbReference type="Pfam" id="PF19279">
    <property type="entry name" value="YegS_C"/>
    <property type="match status" value="1"/>
</dbReference>
<keyword evidence="8" id="KW-0067">ATP-binding</keyword>
<keyword evidence="3" id="KW-0444">Lipid biosynthesis</keyword>
<dbReference type="RefSeq" id="WP_207940802.1">
    <property type="nucleotide sequence ID" value="NZ_CP147251.1"/>
</dbReference>
<dbReference type="InterPro" id="IPR001206">
    <property type="entry name" value="Diacylglycerol_kinase_cat_dom"/>
</dbReference>
<feature type="domain" description="DAGKc" evidence="13">
    <location>
        <begin position="1"/>
        <end position="132"/>
    </location>
</feature>
<keyword evidence="15" id="KW-1185">Reference proteome</keyword>
<protein>
    <recommendedName>
        <fullName evidence="13">DAGKc domain-containing protein</fullName>
    </recommendedName>
</protein>
<evidence type="ECO:0000313" key="14">
    <source>
        <dbReference type="EMBL" id="WYJ77020.1"/>
    </source>
</evidence>
<comment type="cofactor">
    <cofactor evidence="1">
        <name>Mg(2+)</name>
        <dbReference type="ChEBI" id="CHEBI:18420"/>
    </cofactor>
</comment>
<dbReference type="SMART" id="SM00046">
    <property type="entry name" value="DAGKc"/>
    <property type="match status" value="1"/>
</dbReference>
<dbReference type="Proteomes" id="UP000664701">
    <property type="component" value="Chromosome"/>
</dbReference>
<keyword evidence="9" id="KW-0460">Magnesium</keyword>